<sequence>MESTARAVRKSAGARAAEIRGSACAIALENGLSALTLRSVAAHAGVTSALVAHYVDGMDALIAETFAHITGQELDDVSARVADGSPTRRLHTLCFTLLDGSSDEVTVVWVEGWAMGRRNPALAEAIRRQMDLWEQLFSAVIEDGVAAGEFVTDDPAAVAWQLLGMIDGLNAQALVTRALPGPRGALIAGAVEGMLRMRPGSLALA</sequence>
<reference evidence="3 4" key="1">
    <citation type="submission" date="2019-02" db="EMBL/GenBank/DDBJ databases">
        <title>Sequencing the genomes of 1000 actinobacteria strains.</title>
        <authorList>
            <person name="Klenk H.-P."/>
        </authorList>
    </citation>
    <scope>NUCLEOTIDE SEQUENCE [LARGE SCALE GENOMIC DNA]</scope>
    <source>
        <strain evidence="3 4">DSM 18319</strain>
    </source>
</reference>
<protein>
    <submittedName>
        <fullName evidence="3">TetR family transcriptional regulator</fullName>
    </submittedName>
</protein>
<dbReference type="RefSeq" id="WP_207226207.1">
    <property type="nucleotide sequence ID" value="NZ_SHLC01000001.1"/>
</dbReference>
<dbReference type="PANTHER" id="PTHR30055">
    <property type="entry name" value="HTH-TYPE TRANSCRIPTIONAL REGULATOR RUTR"/>
    <property type="match status" value="1"/>
</dbReference>
<dbReference type="Gene3D" id="1.10.357.10">
    <property type="entry name" value="Tetracycline Repressor, domain 2"/>
    <property type="match status" value="1"/>
</dbReference>
<gene>
    <name evidence="3" type="ORF">EV379_1468</name>
</gene>
<organism evidence="3 4">
    <name type="scientific">Microterricola gilva</name>
    <dbReference type="NCBI Taxonomy" id="393267"/>
    <lineage>
        <taxon>Bacteria</taxon>
        <taxon>Bacillati</taxon>
        <taxon>Actinomycetota</taxon>
        <taxon>Actinomycetes</taxon>
        <taxon>Micrococcales</taxon>
        <taxon>Microbacteriaceae</taxon>
        <taxon>Microterricola</taxon>
    </lineage>
</organism>
<dbReference type="GO" id="GO:0000976">
    <property type="term" value="F:transcription cis-regulatory region binding"/>
    <property type="evidence" value="ECO:0007669"/>
    <property type="project" value="TreeGrafter"/>
</dbReference>
<evidence type="ECO:0000259" key="2">
    <source>
        <dbReference type="Pfam" id="PF13977"/>
    </source>
</evidence>
<dbReference type="PANTHER" id="PTHR30055:SF200">
    <property type="entry name" value="HTH-TYPE TRANSCRIPTIONAL REPRESSOR BDCR"/>
    <property type="match status" value="1"/>
</dbReference>
<dbReference type="InterPro" id="IPR036271">
    <property type="entry name" value="Tet_transcr_reg_TetR-rel_C_sf"/>
</dbReference>
<evidence type="ECO:0000256" key="1">
    <source>
        <dbReference type="ARBA" id="ARBA00023125"/>
    </source>
</evidence>
<dbReference type="SUPFAM" id="SSF46689">
    <property type="entry name" value="Homeodomain-like"/>
    <property type="match status" value="1"/>
</dbReference>
<name>A0A4V6MGI7_9MICO</name>
<evidence type="ECO:0000313" key="3">
    <source>
        <dbReference type="EMBL" id="RZU65146.1"/>
    </source>
</evidence>
<accession>A0A4V6MGI7</accession>
<keyword evidence="4" id="KW-1185">Reference proteome</keyword>
<dbReference type="Pfam" id="PF13977">
    <property type="entry name" value="TetR_C_6"/>
    <property type="match status" value="1"/>
</dbReference>
<dbReference type="InterPro" id="IPR050109">
    <property type="entry name" value="HTH-type_TetR-like_transc_reg"/>
</dbReference>
<dbReference type="AlphaFoldDB" id="A0A4V6MGI7"/>
<dbReference type="InterPro" id="IPR039538">
    <property type="entry name" value="BetI_C"/>
</dbReference>
<evidence type="ECO:0000313" key="4">
    <source>
        <dbReference type="Proteomes" id="UP000291483"/>
    </source>
</evidence>
<keyword evidence="1" id="KW-0238">DNA-binding</keyword>
<dbReference type="Proteomes" id="UP000291483">
    <property type="component" value="Unassembled WGS sequence"/>
</dbReference>
<dbReference type="SUPFAM" id="SSF48498">
    <property type="entry name" value="Tetracyclin repressor-like, C-terminal domain"/>
    <property type="match status" value="1"/>
</dbReference>
<dbReference type="GO" id="GO:0003700">
    <property type="term" value="F:DNA-binding transcription factor activity"/>
    <property type="evidence" value="ECO:0007669"/>
    <property type="project" value="TreeGrafter"/>
</dbReference>
<dbReference type="EMBL" id="SHLC01000001">
    <property type="protein sequence ID" value="RZU65146.1"/>
    <property type="molecule type" value="Genomic_DNA"/>
</dbReference>
<comment type="caution">
    <text evidence="3">The sequence shown here is derived from an EMBL/GenBank/DDBJ whole genome shotgun (WGS) entry which is preliminary data.</text>
</comment>
<dbReference type="InterPro" id="IPR009057">
    <property type="entry name" value="Homeodomain-like_sf"/>
</dbReference>
<feature type="domain" description="BetI-type transcriptional repressor C-terminal" evidence="2">
    <location>
        <begin position="88"/>
        <end position="179"/>
    </location>
</feature>
<proteinExistence type="predicted"/>